<keyword evidence="1" id="KW-1133">Transmembrane helix</keyword>
<gene>
    <name evidence="3" type="ORF">ATP06_0235705</name>
    <name evidence="2" type="ORF">AVL48_26060</name>
</gene>
<protein>
    <recommendedName>
        <fullName evidence="6">Type VII secretion protein EccE</fullName>
    </recommendedName>
</protein>
<dbReference type="AlphaFoldDB" id="A0A154MQB6"/>
<dbReference type="OrthoDB" id="4434319at2"/>
<keyword evidence="1" id="KW-0812">Transmembrane</keyword>
<comment type="caution">
    <text evidence="2">The sequence shown here is derived from an EMBL/GenBank/DDBJ whole genome shotgun (WGS) entry which is preliminary data.</text>
</comment>
<accession>A0A154MQB6</accession>
<dbReference type="EMBL" id="LOBU02000031">
    <property type="protein sequence ID" value="OKA03455.1"/>
    <property type="molecule type" value="Genomic_DNA"/>
</dbReference>
<evidence type="ECO:0000313" key="2">
    <source>
        <dbReference type="EMBL" id="KZB86511.1"/>
    </source>
</evidence>
<evidence type="ECO:0000313" key="5">
    <source>
        <dbReference type="Proteomes" id="UP000186883"/>
    </source>
</evidence>
<dbReference type="EMBL" id="LQCI01000007">
    <property type="protein sequence ID" value="KZB86511.1"/>
    <property type="molecule type" value="Genomic_DNA"/>
</dbReference>
<feature type="transmembrane region" description="Helical" evidence="1">
    <location>
        <begin position="36"/>
        <end position="62"/>
    </location>
</feature>
<dbReference type="NCBIfam" id="NF042935">
    <property type="entry name" value="SCO6880_fam"/>
    <property type="match status" value="1"/>
</dbReference>
<organism evidence="2 4">
    <name type="scientific">Amycolatopsis regifaucium</name>
    <dbReference type="NCBI Taxonomy" id="546365"/>
    <lineage>
        <taxon>Bacteria</taxon>
        <taxon>Bacillati</taxon>
        <taxon>Actinomycetota</taxon>
        <taxon>Actinomycetes</taxon>
        <taxon>Pseudonocardiales</taxon>
        <taxon>Pseudonocardiaceae</taxon>
        <taxon>Amycolatopsis</taxon>
    </lineage>
</organism>
<evidence type="ECO:0000313" key="4">
    <source>
        <dbReference type="Proteomes" id="UP000076321"/>
    </source>
</evidence>
<sequence length="490" mass="53254">MRTSVLGGEVAGRGLLGKVDGRTGVALGVAGLLAGWLWLGIGGVAGTIVGLTVLLVGVIVLYPWSGQRSVAAGWARRWRFLLRRRRGITDFTADPDSGQVLLPPPLGRVAPLDLSGTPHEDMFILLHSNPGEVPYLSVVMEVDGQPQGLRTVAEFETASARYGVMLSQLARDGSFLRGLQQINRILPHDPARHRAFVAARVSERPGIEALVKSYEDLIDLTAHTAEQHRNYLVARFPLNGEFAVAARRHGQGETGWAGLVREELARLADLVSRADLVRPRVLGEQRTCAVLRSMQDPSFPVDQHEGIRWHNCWQDYRADRGHLTVNDRWLHRVAVVPRDGIGAVPLGPHWLAPLLVEVNPAVIRTLSVRMEFVPARIARARAVRDVTVDGASRHSAAEKGQVGDGTDELLLSASRRRLDDLSPGSGHHGVDWSMSLSVTAADEGELARASTRVGNAAANCAIGKLEWQDTWHDAAAITTYPLARGMAVSK</sequence>
<reference evidence="3 5" key="2">
    <citation type="submission" date="2016-11" db="EMBL/GenBank/DDBJ databases">
        <title>Genome sequencing of Amycolatopsis regifaucium.</title>
        <authorList>
            <person name="Mayilraj S."/>
            <person name="Kaur N."/>
        </authorList>
    </citation>
    <scope>NUCLEOTIDE SEQUENCE [LARGE SCALE GENOMIC DNA]</scope>
    <source>
        <strain evidence="3 5">GY080</strain>
    </source>
</reference>
<reference evidence="2 4" key="1">
    <citation type="submission" date="2015-12" db="EMBL/GenBank/DDBJ databases">
        <title>Amycolatopsis regifaucium genome sequencing and assembly.</title>
        <authorList>
            <person name="Mayilraj S."/>
        </authorList>
    </citation>
    <scope>NUCLEOTIDE SEQUENCE [LARGE SCALE GENOMIC DNA]</scope>
    <source>
        <strain evidence="2 4">GY080</strain>
    </source>
</reference>
<proteinExistence type="predicted"/>
<keyword evidence="5" id="KW-1185">Reference proteome</keyword>
<dbReference type="RefSeq" id="WP_061989984.1">
    <property type="nucleotide sequence ID" value="NZ_FOPQ01000016.1"/>
</dbReference>
<dbReference type="InterPro" id="IPR049978">
    <property type="entry name" value="SCO6880-like"/>
</dbReference>
<keyword evidence="1" id="KW-0472">Membrane</keyword>
<name>A0A154MQB6_9PSEU</name>
<dbReference type="Proteomes" id="UP000076321">
    <property type="component" value="Unassembled WGS sequence"/>
</dbReference>
<dbReference type="Proteomes" id="UP000186883">
    <property type="component" value="Unassembled WGS sequence"/>
</dbReference>
<evidence type="ECO:0008006" key="6">
    <source>
        <dbReference type="Google" id="ProtNLM"/>
    </source>
</evidence>
<evidence type="ECO:0000313" key="3">
    <source>
        <dbReference type="EMBL" id="OKA03455.1"/>
    </source>
</evidence>
<evidence type="ECO:0000256" key="1">
    <source>
        <dbReference type="SAM" id="Phobius"/>
    </source>
</evidence>